<evidence type="ECO:0000256" key="10">
    <source>
        <dbReference type="RuleBase" id="RU003404"/>
    </source>
</evidence>
<dbReference type="InterPro" id="IPR001516">
    <property type="entry name" value="Proton_antipo_N"/>
</dbReference>
<feature type="domain" description="NADH-Ubiquinone oxidoreductase (complex I) chain 5 N-terminal" evidence="12">
    <location>
        <begin position="35"/>
        <end position="80"/>
    </location>
</feature>
<dbReference type="Pfam" id="PF00662">
    <property type="entry name" value="Proton_antipo_N"/>
    <property type="match status" value="1"/>
</dbReference>
<feature type="transmembrane region" description="Helical" evidence="10">
    <location>
        <begin position="199"/>
        <end position="217"/>
    </location>
</feature>
<feature type="transmembrane region" description="Helical" evidence="10">
    <location>
        <begin position="473"/>
        <end position="492"/>
    </location>
</feature>
<feature type="transmembrane region" description="Helical" evidence="10">
    <location>
        <begin position="436"/>
        <end position="453"/>
    </location>
</feature>
<reference evidence="13" key="1">
    <citation type="journal article" date="2004" name="Proc. R. Soc. B">
        <title>Phylogenetic position of the Pentastomida and [pan]crustacean relationships.</title>
        <authorList>
            <person name="Lavrov D.V."/>
            <person name="Brown W.M."/>
            <person name="Boore J.L."/>
        </authorList>
    </citation>
    <scope>NUCLEOTIDE SEQUENCE</scope>
</reference>
<evidence type="ECO:0000256" key="8">
    <source>
        <dbReference type="ARBA" id="ARBA00023136"/>
    </source>
</evidence>
<keyword evidence="13" id="KW-0560">Oxidoreductase</keyword>
<proteinExistence type="inferred from homology"/>
<feature type="transmembrane region" description="Helical" evidence="10">
    <location>
        <begin position="359"/>
        <end position="379"/>
    </location>
</feature>
<geneLocation type="mitochondrion" evidence="13"/>
<evidence type="ECO:0000256" key="5">
    <source>
        <dbReference type="ARBA" id="ARBA00022692"/>
    </source>
</evidence>
<keyword evidence="10" id="KW-0813">Transport</keyword>
<keyword evidence="10" id="KW-0520">NAD</keyword>
<evidence type="ECO:0000256" key="7">
    <source>
        <dbReference type="ARBA" id="ARBA00022989"/>
    </source>
</evidence>
<dbReference type="AlphaFoldDB" id="Q6SL37"/>
<dbReference type="InterPro" id="IPR003945">
    <property type="entry name" value="NU5C-like"/>
</dbReference>
<comment type="similarity">
    <text evidence="10">Belongs to the complex I subunit 5 family.</text>
</comment>
<protein>
    <recommendedName>
        <fullName evidence="4 10">NADH-ubiquinone oxidoreductase chain 5</fullName>
        <ecNumber evidence="3 10">7.1.1.2</ecNumber>
    </recommendedName>
</protein>
<dbReference type="PANTHER" id="PTHR42829:SF2">
    <property type="entry name" value="NADH-UBIQUINONE OXIDOREDUCTASE CHAIN 5"/>
    <property type="match status" value="1"/>
</dbReference>
<comment type="function">
    <text evidence="10">Core subunit of the mitochondrial membrane respiratory chain NADH dehydrogenase (Complex I) which catalyzes electron transfer from NADH through the respiratory chain, using ubiquinone as an electron acceptor. Essential for the catalytic activity and assembly of complex I.</text>
</comment>
<keyword evidence="6" id="KW-0249">Electron transport</keyword>
<dbReference type="EC" id="7.1.1.2" evidence="3 10"/>
<dbReference type="InterPro" id="IPR001750">
    <property type="entry name" value="ND/Mrp_TM"/>
</dbReference>
<evidence type="ECO:0000256" key="3">
    <source>
        <dbReference type="ARBA" id="ARBA00012944"/>
    </source>
</evidence>
<comment type="function">
    <text evidence="1">Core subunit of the mitochondrial membrane respiratory chain NADH dehydrogenase (Complex I) that is believed to belong to the minimal assembly required for catalysis. Complex I functions in the transfer of electrons from NADH to the respiratory chain. The immediate electron acceptor for the enzyme is believed to be ubiquinone.</text>
</comment>
<feature type="transmembrane region" description="Helical" evidence="10">
    <location>
        <begin position="317"/>
        <end position="338"/>
    </location>
</feature>
<comment type="catalytic activity">
    <reaction evidence="9 10">
        <text>a ubiquinone + NADH + 5 H(+)(in) = a ubiquinol + NAD(+) + 4 H(+)(out)</text>
        <dbReference type="Rhea" id="RHEA:29091"/>
        <dbReference type="Rhea" id="RHEA-COMP:9565"/>
        <dbReference type="Rhea" id="RHEA-COMP:9566"/>
        <dbReference type="ChEBI" id="CHEBI:15378"/>
        <dbReference type="ChEBI" id="CHEBI:16389"/>
        <dbReference type="ChEBI" id="CHEBI:17976"/>
        <dbReference type="ChEBI" id="CHEBI:57540"/>
        <dbReference type="ChEBI" id="CHEBI:57945"/>
        <dbReference type="EC" id="7.1.1.2"/>
    </reaction>
</comment>
<dbReference type="PANTHER" id="PTHR42829">
    <property type="entry name" value="NADH-UBIQUINONE OXIDOREDUCTASE CHAIN 5"/>
    <property type="match status" value="1"/>
</dbReference>
<dbReference type="GO" id="GO:0042773">
    <property type="term" value="P:ATP synthesis coupled electron transport"/>
    <property type="evidence" value="ECO:0007669"/>
    <property type="project" value="InterPro"/>
</dbReference>
<evidence type="ECO:0000256" key="2">
    <source>
        <dbReference type="ARBA" id="ARBA00004141"/>
    </source>
</evidence>
<dbReference type="EMBL" id="AY456186">
    <property type="protein sequence ID" value="AAS00836.1"/>
    <property type="molecule type" value="Genomic_DNA"/>
</dbReference>
<keyword evidence="8 10" id="KW-0472">Membrane</keyword>
<dbReference type="GO" id="GO:0016020">
    <property type="term" value="C:membrane"/>
    <property type="evidence" value="ECO:0007669"/>
    <property type="project" value="UniProtKB-SubCell"/>
</dbReference>
<dbReference type="GO" id="GO:0003954">
    <property type="term" value="F:NADH dehydrogenase activity"/>
    <property type="evidence" value="ECO:0007669"/>
    <property type="project" value="TreeGrafter"/>
</dbReference>
<feature type="domain" description="NADH:quinone oxidoreductase/Mrp antiporter transmembrane" evidence="11">
    <location>
        <begin position="96"/>
        <end position="362"/>
    </location>
</feature>
<keyword evidence="7 10" id="KW-1133">Transmembrane helix</keyword>
<dbReference type="Pfam" id="PF00361">
    <property type="entry name" value="Proton_antipo_M"/>
    <property type="match status" value="1"/>
</dbReference>
<sequence length="535" mass="58841">MYLFWLGIMVAGVVVGFVGWVSGLGMLLVWEVTGVGGLEWSMVLYFDCISVLFLGFMLMISFVVLIYSGEYMGSSSGRFFGLMFLFVFSMVLVISSPSMMSIVLGWDGLGVVSYFLVVFYGGASVDYSGMITYLSNRIGDVVLFMVMGWLVVMGSWNFMWWGEGCWWLGGLVMVVGMTKSAQFPFSAWLPEAMAAPTPVSALVHSSTLVASGIYLMMRYGGLFVYGSEVVFIGLGTMIFSGLMAMGEMDSKKVIAFSTLSQLGMMMMGLGLGLKVLVFFHLLVHAVFKSLMFLSMGVVIEGLGGEQDVRWMGGHMQVMPLVGVIFNVSVLSLVGFPFLSGFYSKDYMVEWVWSSMSGGVMELMVIMGLVLTVGYGLRFWCKVWVGGYKGMVVGTNVFGWVYAVVLSVLCLMVVIVGAWLSVILCYDYVMVSVMEKVVPLFSLMIGVGLVSLFSDKVSGVLGSLWDISSYGVSSGFMKLSSMVMVLEDGWLVYEGNVGSGLMRKVIGLAIIYFGIDLKYMMLLFFFLMLFYVVVFM</sequence>
<feature type="transmembrane region" description="Helical" evidence="10">
    <location>
        <begin position="42"/>
        <end position="67"/>
    </location>
</feature>
<comment type="subcellular location">
    <subcellularLocation>
        <location evidence="2">Membrane</location>
        <topology evidence="2">Multi-pass membrane protein</topology>
    </subcellularLocation>
</comment>
<evidence type="ECO:0000256" key="9">
    <source>
        <dbReference type="ARBA" id="ARBA00049551"/>
    </source>
</evidence>
<evidence type="ECO:0000256" key="6">
    <source>
        <dbReference type="ARBA" id="ARBA00022982"/>
    </source>
</evidence>
<keyword evidence="10 13" id="KW-0496">Mitochondrion</keyword>
<evidence type="ECO:0000256" key="4">
    <source>
        <dbReference type="ARBA" id="ARBA00021096"/>
    </source>
</evidence>
<feature type="transmembrane region" description="Helical" evidence="10">
    <location>
        <begin position="141"/>
        <end position="160"/>
    </location>
</feature>
<gene>
    <name evidence="13" type="primary">nad5</name>
</gene>
<dbReference type="PRINTS" id="PR01434">
    <property type="entry name" value="NADHDHGNASE5"/>
</dbReference>
<dbReference type="GO" id="GO:0008137">
    <property type="term" value="F:NADH dehydrogenase (ubiquinone) activity"/>
    <property type="evidence" value="ECO:0007669"/>
    <property type="project" value="UniProtKB-EC"/>
</dbReference>
<feature type="transmembrane region" description="Helical" evidence="10">
    <location>
        <begin position="266"/>
        <end position="287"/>
    </location>
</feature>
<organism evidence="13">
    <name type="scientific">Armillifer armillatus</name>
    <name type="common">Tongue worm</name>
    <dbReference type="NCBI Taxonomy" id="260804"/>
    <lineage>
        <taxon>Eukaryota</taxon>
        <taxon>Metazoa</taxon>
        <taxon>Ecdysozoa</taxon>
        <taxon>Arthropoda</taxon>
        <taxon>Crustacea</taxon>
        <taxon>Oligostraca</taxon>
        <taxon>Ichthyostraca</taxon>
        <taxon>Pentastomida</taxon>
        <taxon>Porocephalida</taxon>
        <taxon>Armilliferidae</taxon>
        <taxon>Armillifer</taxon>
    </lineage>
</organism>
<name>Q6SL37_ARMAR</name>
<evidence type="ECO:0000259" key="11">
    <source>
        <dbReference type="Pfam" id="PF00361"/>
    </source>
</evidence>
<dbReference type="GO" id="GO:0015990">
    <property type="term" value="P:electron transport coupled proton transport"/>
    <property type="evidence" value="ECO:0007669"/>
    <property type="project" value="TreeGrafter"/>
</dbReference>
<accession>Q6SL37</accession>
<evidence type="ECO:0000313" key="13">
    <source>
        <dbReference type="EMBL" id="AAS00836.1"/>
    </source>
</evidence>
<feature type="transmembrane region" description="Helical" evidence="10">
    <location>
        <begin position="223"/>
        <end position="245"/>
    </location>
</feature>
<feature type="transmembrane region" description="Helical" evidence="10">
    <location>
        <begin position="504"/>
        <end position="533"/>
    </location>
</feature>
<feature type="transmembrane region" description="Helical" evidence="10">
    <location>
        <begin position="79"/>
        <end position="106"/>
    </location>
</feature>
<keyword evidence="5 10" id="KW-0812">Transmembrane</keyword>
<feature type="transmembrane region" description="Helical" evidence="10">
    <location>
        <begin position="399"/>
        <end position="424"/>
    </location>
</feature>
<evidence type="ECO:0000256" key="1">
    <source>
        <dbReference type="ARBA" id="ARBA00003257"/>
    </source>
</evidence>
<keyword evidence="10" id="KW-0830">Ubiquinone</keyword>
<feature type="transmembrane region" description="Helical" evidence="10">
    <location>
        <begin position="112"/>
        <end position="134"/>
    </location>
</feature>
<evidence type="ECO:0000259" key="12">
    <source>
        <dbReference type="Pfam" id="PF00662"/>
    </source>
</evidence>
<feature type="transmembrane region" description="Helical" evidence="10">
    <location>
        <begin position="7"/>
        <end position="30"/>
    </location>
</feature>